<comment type="caution">
    <text evidence="9">The sequence shown here is derived from an EMBL/GenBank/DDBJ whole genome shotgun (WGS) entry which is preliminary data.</text>
</comment>
<dbReference type="Gene3D" id="1.10.1740.10">
    <property type="match status" value="1"/>
</dbReference>
<keyword evidence="3 6" id="KW-0731">Sigma factor</keyword>
<dbReference type="EMBL" id="RCDD01000001">
    <property type="protein sequence ID" value="RLK61924.1"/>
    <property type="molecule type" value="Genomic_DNA"/>
</dbReference>
<dbReference type="Proteomes" id="UP000282454">
    <property type="component" value="Unassembled WGS sequence"/>
</dbReference>
<dbReference type="GO" id="GO:0006352">
    <property type="term" value="P:DNA-templated transcription initiation"/>
    <property type="evidence" value="ECO:0007669"/>
    <property type="project" value="InterPro"/>
</dbReference>
<evidence type="ECO:0000256" key="5">
    <source>
        <dbReference type="ARBA" id="ARBA00023163"/>
    </source>
</evidence>
<keyword evidence="4 6" id="KW-0238">DNA-binding</keyword>
<comment type="similarity">
    <text evidence="1 6">Belongs to the sigma-70 factor family. ECF subfamily.</text>
</comment>
<dbReference type="AlphaFoldDB" id="A0A421BC25"/>
<dbReference type="Gene3D" id="1.10.10.10">
    <property type="entry name" value="Winged helix-like DNA-binding domain superfamily/Winged helix DNA-binding domain"/>
    <property type="match status" value="1"/>
</dbReference>
<evidence type="ECO:0000259" key="8">
    <source>
        <dbReference type="Pfam" id="PF08281"/>
    </source>
</evidence>
<feature type="domain" description="RNA polymerase sigma factor 70 region 4 type 2" evidence="8">
    <location>
        <begin position="138"/>
        <end position="185"/>
    </location>
</feature>
<proteinExistence type="inferred from homology"/>
<dbReference type="InterPro" id="IPR000838">
    <property type="entry name" value="RNA_pol_sigma70_ECF_CS"/>
</dbReference>
<protein>
    <recommendedName>
        <fullName evidence="6">RNA polymerase sigma factor</fullName>
    </recommendedName>
</protein>
<dbReference type="InterPro" id="IPR039425">
    <property type="entry name" value="RNA_pol_sigma-70-like"/>
</dbReference>
<dbReference type="PROSITE" id="PS01063">
    <property type="entry name" value="SIGMA70_ECF"/>
    <property type="match status" value="1"/>
</dbReference>
<dbReference type="SUPFAM" id="SSF88946">
    <property type="entry name" value="Sigma2 domain of RNA polymerase sigma factors"/>
    <property type="match status" value="1"/>
</dbReference>
<dbReference type="InterPro" id="IPR007627">
    <property type="entry name" value="RNA_pol_sigma70_r2"/>
</dbReference>
<evidence type="ECO:0000256" key="1">
    <source>
        <dbReference type="ARBA" id="ARBA00010641"/>
    </source>
</evidence>
<keyword evidence="2 6" id="KW-0805">Transcription regulation</keyword>
<accession>A0A421BC25</accession>
<feature type="domain" description="RNA polymerase sigma-70 region 2" evidence="7">
    <location>
        <begin position="43"/>
        <end position="109"/>
    </location>
</feature>
<dbReference type="InterPro" id="IPR013324">
    <property type="entry name" value="RNA_pol_sigma_r3/r4-like"/>
</dbReference>
<name>A0A421BC25_9PSEU</name>
<dbReference type="InterPro" id="IPR014284">
    <property type="entry name" value="RNA_pol_sigma-70_dom"/>
</dbReference>
<evidence type="ECO:0000256" key="4">
    <source>
        <dbReference type="ARBA" id="ARBA00023125"/>
    </source>
</evidence>
<dbReference type="InterPro" id="IPR013249">
    <property type="entry name" value="RNA_pol_sigma70_r4_t2"/>
</dbReference>
<evidence type="ECO:0000259" key="7">
    <source>
        <dbReference type="Pfam" id="PF04542"/>
    </source>
</evidence>
<dbReference type="InterPro" id="IPR013325">
    <property type="entry name" value="RNA_pol_sigma_r2"/>
</dbReference>
<evidence type="ECO:0000256" key="2">
    <source>
        <dbReference type="ARBA" id="ARBA00023015"/>
    </source>
</evidence>
<evidence type="ECO:0000313" key="9">
    <source>
        <dbReference type="EMBL" id="RLK61924.1"/>
    </source>
</evidence>
<dbReference type="NCBIfam" id="TIGR02937">
    <property type="entry name" value="sigma70-ECF"/>
    <property type="match status" value="1"/>
</dbReference>
<gene>
    <name evidence="9" type="ORF">CLV68_2469</name>
</gene>
<sequence>MWNGDVEAVERIVPVAPVDRTESEEIGQERATKPETFDFDGFYLAHGRRLIAKLTKVCARDARLAEDIAQETFIVAYRLRDQLDELDDPAAWLTTVGTRVAIKHFQREALRAERTAKHAAGELAAAELDERVLLSDLLHRALSPQERQVVEYRYLDGCHRQWIADRMGISLRTVDNRISSALAKLRRHIAQSKEDES</sequence>
<dbReference type="GO" id="GO:0006950">
    <property type="term" value="P:response to stress"/>
    <property type="evidence" value="ECO:0007669"/>
    <property type="project" value="UniProtKB-ARBA"/>
</dbReference>
<dbReference type="Pfam" id="PF08281">
    <property type="entry name" value="Sigma70_r4_2"/>
    <property type="match status" value="1"/>
</dbReference>
<dbReference type="SUPFAM" id="SSF88659">
    <property type="entry name" value="Sigma3 and sigma4 domains of RNA polymerase sigma factors"/>
    <property type="match status" value="1"/>
</dbReference>
<evidence type="ECO:0000256" key="6">
    <source>
        <dbReference type="RuleBase" id="RU000716"/>
    </source>
</evidence>
<dbReference type="GO" id="GO:0003677">
    <property type="term" value="F:DNA binding"/>
    <property type="evidence" value="ECO:0007669"/>
    <property type="project" value="UniProtKB-KW"/>
</dbReference>
<evidence type="ECO:0000256" key="3">
    <source>
        <dbReference type="ARBA" id="ARBA00023082"/>
    </source>
</evidence>
<keyword evidence="5 6" id="KW-0804">Transcription</keyword>
<organism evidence="9 10">
    <name type="scientific">Actinokineospora cianjurensis</name>
    <dbReference type="NCBI Taxonomy" id="585224"/>
    <lineage>
        <taxon>Bacteria</taxon>
        <taxon>Bacillati</taxon>
        <taxon>Actinomycetota</taxon>
        <taxon>Actinomycetes</taxon>
        <taxon>Pseudonocardiales</taxon>
        <taxon>Pseudonocardiaceae</taxon>
        <taxon>Actinokineospora</taxon>
    </lineage>
</organism>
<keyword evidence="10" id="KW-1185">Reference proteome</keyword>
<dbReference type="PANTHER" id="PTHR43133">
    <property type="entry name" value="RNA POLYMERASE ECF-TYPE SIGMA FACTO"/>
    <property type="match status" value="1"/>
</dbReference>
<dbReference type="PANTHER" id="PTHR43133:SF8">
    <property type="entry name" value="RNA POLYMERASE SIGMA FACTOR HI_1459-RELATED"/>
    <property type="match status" value="1"/>
</dbReference>
<evidence type="ECO:0000313" key="10">
    <source>
        <dbReference type="Proteomes" id="UP000282454"/>
    </source>
</evidence>
<dbReference type="Pfam" id="PF04542">
    <property type="entry name" value="Sigma70_r2"/>
    <property type="match status" value="1"/>
</dbReference>
<reference evidence="9 10" key="1">
    <citation type="submission" date="2018-10" db="EMBL/GenBank/DDBJ databases">
        <title>Genomic Encyclopedia of Archaeal and Bacterial Type Strains, Phase II (KMG-II): from individual species to whole genera.</title>
        <authorList>
            <person name="Goeker M."/>
        </authorList>
    </citation>
    <scope>NUCLEOTIDE SEQUENCE [LARGE SCALE GENOMIC DNA]</scope>
    <source>
        <strain evidence="9 10">DSM 45657</strain>
    </source>
</reference>
<dbReference type="GO" id="GO:0016987">
    <property type="term" value="F:sigma factor activity"/>
    <property type="evidence" value="ECO:0007669"/>
    <property type="project" value="UniProtKB-KW"/>
</dbReference>
<dbReference type="InterPro" id="IPR036388">
    <property type="entry name" value="WH-like_DNA-bd_sf"/>
</dbReference>